<comment type="pathway">
    <text evidence="1 7">Pyrimidine metabolism; UMP biosynthesis via de novo pathway; (S)-dihydroorotate from bicarbonate: step 2/3.</text>
</comment>
<dbReference type="NCBIfam" id="NF002032">
    <property type="entry name" value="PRK00856.1"/>
    <property type="match status" value="1"/>
</dbReference>
<dbReference type="RefSeq" id="WP_104762564.1">
    <property type="nucleotide sequence ID" value="NZ_FZPM01000005.1"/>
</dbReference>
<proteinExistence type="inferred from homology"/>
<feature type="binding site" evidence="7">
    <location>
        <position position="275"/>
    </location>
    <ligand>
        <name>carbamoyl phosphate</name>
        <dbReference type="ChEBI" id="CHEBI:58228"/>
    </ligand>
</feature>
<name>A0A3D8J8H2_9HELI</name>
<keyword evidence="4 7" id="KW-0665">Pyrimidine biosynthesis</keyword>
<dbReference type="GO" id="GO:0005829">
    <property type="term" value="C:cytosol"/>
    <property type="evidence" value="ECO:0007669"/>
    <property type="project" value="TreeGrafter"/>
</dbReference>
<dbReference type="GO" id="GO:0006207">
    <property type="term" value="P:'de novo' pyrimidine nucleobase biosynthetic process"/>
    <property type="evidence" value="ECO:0007669"/>
    <property type="project" value="InterPro"/>
</dbReference>
<dbReference type="InterPro" id="IPR036901">
    <property type="entry name" value="Asp/Orn_carbamoylTrfase_sf"/>
</dbReference>
<feature type="binding site" evidence="7">
    <location>
        <position position="131"/>
    </location>
    <ligand>
        <name>carbamoyl phosphate</name>
        <dbReference type="ChEBI" id="CHEBI:58228"/>
    </ligand>
</feature>
<dbReference type="EC" id="2.1.3.2" evidence="7"/>
<evidence type="ECO:0000256" key="2">
    <source>
        <dbReference type="ARBA" id="ARBA00008896"/>
    </source>
</evidence>
<comment type="caution">
    <text evidence="10">The sequence shown here is derived from an EMBL/GenBank/DDBJ whole genome shotgun (WGS) entry which is preliminary data.</text>
</comment>
<dbReference type="NCBIfam" id="TIGR00670">
    <property type="entry name" value="asp_carb_tr"/>
    <property type="match status" value="1"/>
</dbReference>
<evidence type="ECO:0000256" key="5">
    <source>
        <dbReference type="ARBA" id="ARBA00043884"/>
    </source>
</evidence>
<keyword evidence="11" id="KW-1185">Reference proteome</keyword>
<dbReference type="InterPro" id="IPR006130">
    <property type="entry name" value="Asp/Orn_carbamoylTrfase"/>
</dbReference>
<dbReference type="Pfam" id="PF02729">
    <property type="entry name" value="OTCace_N"/>
    <property type="match status" value="1"/>
</dbReference>
<evidence type="ECO:0000256" key="4">
    <source>
        <dbReference type="ARBA" id="ARBA00022975"/>
    </source>
</evidence>
<evidence type="ECO:0000256" key="7">
    <source>
        <dbReference type="HAMAP-Rule" id="MF_00001"/>
    </source>
</evidence>
<dbReference type="InterPro" id="IPR006132">
    <property type="entry name" value="Asp/Orn_carbamoyltranf_P-bd"/>
</dbReference>
<dbReference type="GO" id="GO:0006520">
    <property type="term" value="P:amino acid metabolic process"/>
    <property type="evidence" value="ECO:0007669"/>
    <property type="project" value="InterPro"/>
</dbReference>
<dbReference type="SUPFAM" id="SSF53671">
    <property type="entry name" value="Aspartate/ornithine carbamoyltransferase"/>
    <property type="match status" value="1"/>
</dbReference>
<evidence type="ECO:0000259" key="9">
    <source>
        <dbReference type="Pfam" id="PF02729"/>
    </source>
</evidence>
<dbReference type="OrthoDB" id="9774690at2"/>
<dbReference type="Proteomes" id="UP000256424">
    <property type="component" value="Unassembled WGS sequence"/>
</dbReference>
<feature type="domain" description="Aspartate/ornithine carbamoyltransferase carbamoyl-P binding" evidence="9">
    <location>
        <begin position="4"/>
        <end position="144"/>
    </location>
</feature>
<dbReference type="PANTHER" id="PTHR45753">
    <property type="entry name" value="ORNITHINE CARBAMOYLTRANSFERASE, MITOCHONDRIAL"/>
    <property type="match status" value="1"/>
</dbReference>
<dbReference type="PANTHER" id="PTHR45753:SF6">
    <property type="entry name" value="ASPARTATE CARBAMOYLTRANSFERASE"/>
    <property type="match status" value="1"/>
</dbReference>
<feature type="binding site" evidence="7">
    <location>
        <position position="236"/>
    </location>
    <ligand>
        <name>L-aspartate</name>
        <dbReference type="ChEBI" id="CHEBI:29991"/>
    </ligand>
</feature>
<dbReference type="PRINTS" id="PR00100">
    <property type="entry name" value="AOTCASE"/>
</dbReference>
<comment type="subunit">
    <text evidence="7">Heterododecamer (2C3:3R2) of six catalytic PyrB chains organized as two trimers (C3), and six regulatory PyrI chains organized as three dimers (R2).</text>
</comment>
<feature type="binding site" evidence="7">
    <location>
        <position position="276"/>
    </location>
    <ligand>
        <name>carbamoyl phosphate</name>
        <dbReference type="ChEBI" id="CHEBI:58228"/>
    </ligand>
</feature>
<feature type="binding site" evidence="7">
    <location>
        <position position="134"/>
    </location>
    <ligand>
        <name>carbamoyl phosphate</name>
        <dbReference type="ChEBI" id="CHEBI:58228"/>
    </ligand>
</feature>
<keyword evidence="3 7" id="KW-0808">Transferase</keyword>
<evidence type="ECO:0000256" key="3">
    <source>
        <dbReference type="ARBA" id="ARBA00022679"/>
    </source>
</evidence>
<dbReference type="UniPathway" id="UPA00070">
    <property type="reaction ID" value="UER00116"/>
</dbReference>
<protein>
    <recommendedName>
        <fullName evidence="7">Aspartate carbamoyltransferase</fullName>
        <ecNumber evidence="7">2.1.3.2</ecNumber>
    </recommendedName>
    <alternativeName>
        <fullName evidence="7">Aspartate transcarbamylase</fullName>
        <shortName evidence="7">ATCase</shortName>
    </alternativeName>
</protein>
<organism evidence="10 11">
    <name type="scientific">Helicobacter aurati</name>
    <dbReference type="NCBI Taxonomy" id="137778"/>
    <lineage>
        <taxon>Bacteria</taxon>
        <taxon>Pseudomonadati</taxon>
        <taxon>Campylobacterota</taxon>
        <taxon>Epsilonproteobacteria</taxon>
        <taxon>Campylobacterales</taxon>
        <taxon>Helicobacteraceae</taxon>
        <taxon>Helicobacter</taxon>
    </lineage>
</organism>
<feature type="domain" description="Aspartate/ornithine carbamoyltransferase Asp/Orn-binding" evidence="8">
    <location>
        <begin position="173"/>
        <end position="312"/>
    </location>
</feature>
<gene>
    <name evidence="7" type="primary">pyrB</name>
    <name evidence="10" type="ORF">CQA66_00675</name>
</gene>
<feature type="binding site" evidence="7">
    <location>
        <position position="186"/>
    </location>
    <ligand>
        <name>L-aspartate</name>
        <dbReference type="ChEBI" id="CHEBI:29991"/>
    </ligand>
</feature>
<dbReference type="GO" id="GO:0004070">
    <property type="term" value="F:aspartate carbamoyltransferase activity"/>
    <property type="evidence" value="ECO:0007669"/>
    <property type="project" value="UniProtKB-UniRule"/>
</dbReference>
<dbReference type="PROSITE" id="PS00097">
    <property type="entry name" value="CARBAMOYLTRANSFERASE"/>
    <property type="match status" value="1"/>
</dbReference>
<feature type="binding site" evidence="7">
    <location>
        <position position="81"/>
    </location>
    <ligand>
        <name>L-aspartate</name>
        <dbReference type="ChEBI" id="CHEBI:29991"/>
    </ligand>
</feature>
<comment type="similarity">
    <text evidence="2 7">Belongs to the aspartate/ornithine carbamoyltransferase superfamily. ATCase family.</text>
</comment>
<dbReference type="GO" id="GO:0016597">
    <property type="term" value="F:amino acid binding"/>
    <property type="evidence" value="ECO:0007669"/>
    <property type="project" value="InterPro"/>
</dbReference>
<evidence type="ECO:0000259" key="8">
    <source>
        <dbReference type="Pfam" id="PF00185"/>
    </source>
</evidence>
<dbReference type="InterPro" id="IPR002082">
    <property type="entry name" value="Asp_carbamoyltransf"/>
</dbReference>
<comment type="function">
    <text evidence="5 7">Catalyzes the condensation of carbamoyl phosphate and aspartate to form carbamoyl aspartate and inorganic phosphate, the committed step in the de novo pyrimidine nucleotide biosynthesis pathway.</text>
</comment>
<feature type="binding site" evidence="7">
    <location>
        <position position="103"/>
    </location>
    <ligand>
        <name>carbamoyl phosphate</name>
        <dbReference type="ChEBI" id="CHEBI:58228"/>
    </ligand>
</feature>
<feature type="binding site" evidence="7">
    <location>
        <position position="53"/>
    </location>
    <ligand>
        <name>carbamoyl phosphate</name>
        <dbReference type="ChEBI" id="CHEBI:58228"/>
    </ligand>
</feature>
<evidence type="ECO:0000256" key="6">
    <source>
        <dbReference type="ARBA" id="ARBA00048859"/>
    </source>
</evidence>
<feature type="binding site" evidence="7">
    <location>
        <position position="54"/>
    </location>
    <ligand>
        <name>carbamoyl phosphate</name>
        <dbReference type="ChEBI" id="CHEBI:58228"/>
    </ligand>
</feature>
<dbReference type="GO" id="GO:0044205">
    <property type="term" value="P:'de novo' UMP biosynthetic process"/>
    <property type="evidence" value="ECO:0007669"/>
    <property type="project" value="UniProtKB-UniRule"/>
</dbReference>
<evidence type="ECO:0000313" key="10">
    <source>
        <dbReference type="EMBL" id="RDU73732.1"/>
    </source>
</evidence>
<dbReference type="AlphaFoldDB" id="A0A3D8J8H2"/>
<reference evidence="10 11" key="1">
    <citation type="submission" date="2018-04" db="EMBL/GenBank/DDBJ databases">
        <title>Novel Campyloabacter and Helicobacter Species and Strains.</title>
        <authorList>
            <person name="Mannion A.J."/>
            <person name="Shen Z."/>
            <person name="Fox J.G."/>
        </authorList>
    </citation>
    <scope>NUCLEOTIDE SEQUENCE [LARGE SCALE GENOMIC DNA]</scope>
    <source>
        <strain evidence="10 11">MIT 97-5075</strain>
    </source>
</reference>
<dbReference type="Gene3D" id="3.40.50.1370">
    <property type="entry name" value="Aspartate/ornithine carbamoyltransferase"/>
    <property type="match status" value="2"/>
</dbReference>
<evidence type="ECO:0000313" key="11">
    <source>
        <dbReference type="Proteomes" id="UP000256424"/>
    </source>
</evidence>
<sequence>MRIRHLIRTTDLQLDEIEKIFRHADSLCVNTTPPNKTLQNKRFITIFFENSTRTLSSFEIAIKNLGGEVIRLDIAKSSTTKGESIADTAATLNAMQPHGIITRHNSAGASNFLAKFTSCPIINGGDGAHAHPTQALLDLYTIRQHFWQKQQSGITHDNMRRTTIPDTLDIIRNKRIAIVGDIKNSRVANSNIELLSRLGVDITLVSPPHFLYKTRFKTSYNLHEIIDQIDIIMALRTQTERHNNQIYGSLKDYANRFCITKELLGNRDIIVLHPGPVHRNIDIDDETLSDPRCKILQQVGNGVKIRMAVMEFLCA</sequence>
<dbReference type="HAMAP" id="MF_00001">
    <property type="entry name" value="Asp_carb_tr"/>
    <property type="match status" value="1"/>
</dbReference>
<dbReference type="Pfam" id="PF00185">
    <property type="entry name" value="OTCace"/>
    <property type="match status" value="1"/>
</dbReference>
<accession>A0A3D8J8H2</accession>
<dbReference type="InterPro" id="IPR006131">
    <property type="entry name" value="Asp_carbamoyltransf_Asp/Orn-bd"/>
</dbReference>
<dbReference type="EMBL" id="NXLW01000001">
    <property type="protein sequence ID" value="RDU73732.1"/>
    <property type="molecule type" value="Genomic_DNA"/>
</dbReference>
<comment type="catalytic activity">
    <reaction evidence="6 7">
        <text>carbamoyl phosphate + L-aspartate = N-carbamoyl-L-aspartate + phosphate + H(+)</text>
        <dbReference type="Rhea" id="RHEA:20013"/>
        <dbReference type="ChEBI" id="CHEBI:15378"/>
        <dbReference type="ChEBI" id="CHEBI:29991"/>
        <dbReference type="ChEBI" id="CHEBI:32814"/>
        <dbReference type="ChEBI" id="CHEBI:43474"/>
        <dbReference type="ChEBI" id="CHEBI:58228"/>
        <dbReference type="EC" id="2.1.3.2"/>
    </reaction>
</comment>
<evidence type="ECO:0000256" key="1">
    <source>
        <dbReference type="ARBA" id="ARBA00004852"/>
    </source>
</evidence>
<dbReference type="PRINTS" id="PR00101">
    <property type="entry name" value="ATCASE"/>
</dbReference>